<name>A0A1M5A6M5_9BACT</name>
<accession>A0A1M5A6M5</accession>
<keyword evidence="2" id="KW-1185">Reference proteome</keyword>
<dbReference type="Pfam" id="PF05751">
    <property type="entry name" value="FixH"/>
    <property type="match status" value="1"/>
</dbReference>
<gene>
    <name evidence="1" type="ORF">SAMN05444008_106140</name>
</gene>
<proteinExistence type="predicted"/>
<organism evidence="1 2">
    <name type="scientific">Cnuella takakiae</name>
    <dbReference type="NCBI Taxonomy" id="1302690"/>
    <lineage>
        <taxon>Bacteria</taxon>
        <taxon>Pseudomonadati</taxon>
        <taxon>Bacteroidota</taxon>
        <taxon>Chitinophagia</taxon>
        <taxon>Chitinophagales</taxon>
        <taxon>Chitinophagaceae</taxon>
        <taxon>Cnuella</taxon>
    </lineage>
</organism>
<dbReference type="RefSeq" id="WP_073042357.1">
    <property type="nucleotide sequence ID" value="NZ_FQUO01000006.1"/>
</dbReference>
<evidence type="ECO:0000313" key="2">
    <source>
        <dbReference type="Proteomes" id="UP000184368"/>
    </source>
</evidence>
<sequence length="146" mass="16503">MKISWGYKIAGVYLLFVAGMLTLVYRAVNEDYDLVTEDYYGAEVKYQTVIDQKSRVAALSAPPRVTVEGRKLIVQLPAEFNGKATTGELYLYCPADDGNDLRRNFTVSNAAFALPLPETIKGLFEVKLSWQQGGQTYFHEQKEFFN</sequence>
<dbReference type="OrthoDB" id="1493774at2"/>
<dbReference type="Proteomes" id="UP000184368">
    <property type="component" value="Unassembled WGS sequence"/>
</dbReference>
<protein>
    <submittedName>
        <fullName evidence="1">Nitrogen fixation protein FixH</fullName>
    </submittedName>
</protein>
<dbReference type="AlphaFoldDB" id="A0A1M5A6M5"/>
<reference evidence="1 2" key="1">
    <citation type="submission" date="2016-11" db="EMBL/GenBank/DDBJ databases">
        <authorList>
            <person name="Jaros S."/>
            <person name="Januszkiewicz K."/>
            <person name="Wedrychowicz H."/>
        </authorList>
    </citation>
    <scope>NUCLEOTIDE SEQUENCE [LARGE SCALE GENOMIC DNA]</scope>
    <source>
        <strain evidence="1 2">DSM 26897</strain>
    </source>
</reference>
<dbReference type="InterPro" id="IPR008620">
    <property type="entry name" value="FixH"/>
</dbReference>
<evidence type="ECO:0000313" key="1">
    <source>
        <dbReference type="EMBL" id="SHF25979.1"/>
    </source>
</evidence>
<dbReference type="STRING" id="1302690.BUE76_09325"/>
<dbReference type="EMBL" id="FQUO01000006">
    <property type="protein sequence ID" value="SHF25979.1"/>
    <property type="molecule type" value="Genomic_DNA"/>
</dbReference>